<dbReference type="RefSeq" id="YP_009806196.1">
    <property type="nucleotide sequence ID" value="NC_048013.1"/>
</dbReference>
<dbReference type="KEGG" id="vg:54997051"/>
<reference evidence="2" key="1">
    <citation type="submission" date="2018-05" db="EMBL/GenBank/DDBJ databases">
        <title>Host range determinants of Salmonella infecting bacteriophages.</title>
        <authorList>
            <person name="Gencay Y.E."/>
        </authorList>
    </citation>
    <scope>NUCLEOTIDE SEQUENCE [LARGE SCALE GENOMIC DNA]</scope>
</reference>
<sequence length="64" mass="7542">MRDKIVITKTTTTVDTFFVPDTLENRQLAERGDYDKLIYDNDGYYQHLVDSYGESEKITHRLPD</sequence>
<evidence type="ECO:0000313" key="2">
    <source>
        <dbReference type="Proteomes" id="UP000252267"/>
    </source>
</evidence>
<keyword evidence="2" id="KW-1185">Reference proteome</keyword>
<evidence type="ECO:0000313" key="1">
    <source>
        <dbReference type="EMBL" id="AXC43191.1"/>
    </source>
</evidence>
<dbReference type="Proteomes" id="UP000252267">
    <property type="component" value="Segment"/>
</dbReference>
<accession>A0A2Z5HSJ1</accession>
<organism evidence="1 2">
    <name type="scientific">Salmonella phage S124</name>
    <dbReference type="NCBI Taxonomy" id="2231351"/>
    <lineage>
        <taxon>Viruses</taxon>
        <taxon>Duplodnaviria</taxon>
        <taxon>Heunggongvirae</taxon>
        <taxon>Uroviricota</taxon>
        <taxon>Caudoviricetes</taxon>
        <taxon>Demerecviridae</taxon>
        <taxon>Markadamsvirinae</taxon>
        <taxon>Epseptimavirus</taxon>
        <taxon>Epseptimavirus S124</taxon>
    </lineage>
</organism>
<name>A0A2Z5HSJ1_9CAUD</name>
<proteinExistence type="predicted"/>
<protein>
    <submittedName>
        <fullName evidence="1">Uncharacterized protein</fullName>
    </submittedName>
</protein>
<dbReference type="GeneID" id="54997051"/>
<dbReference type="EMBL" id="MH370375">
    <property type="protein sequence ID" value="AXC43191.1"/>
    <property type="molecule type" value="Genomic_DNA"/>
</dbReference>